<feature type="non-terminal residue" evidence="2">
    <location>
        <position position="25"/>
    </location>
</feature>
<protein>
    <submittedName>
        <fullName evidence="2">Uncharacterized protein</fullName>
    </submittedName>
</protein>
<evidence type="ECO:0000313" key="2">
    <source>
        <dbReference type="EMBL" id="SVB16787.1"/>
    </source>
</evidence>
<name>A0A382BU91_9ZZZZ</name>
<evidence type="ECO:0000256" key="1">
    <source>
        <dbReference type="SAM" id="MobiDB-lite"/>
    </source>
</evidence>
<dbReference type="EMBL" id="UINC01031164">
    <property type="protein sequence ID" value="SVB16787.1"/>
    <property type="molecule type" value="Genomic_DNA"/>
</dbReference>
<reference evidence="2" key="1">
    <citation type="submission" date="2018-05" db="EMBL/GenBank/DDBJ databases">
        <authorList>
            <person name="Lanie J.A."/>
            <person name="Ng W.-L."/>
            <person name="Kazmierczak K.M."/>
            <person name="Andrzejewski T.M."/>
            <person name="Davidsen T.M."/>
            <person name="Wayne K.J."/>
            <person name="Tettelin H."/>
            <person name="Glass J.I."/>
            <person name="Rusch D."/>
            <person name="Podicherti R."/>
            <person name="Tsui H.-C.T."/>
            <person name="Winkler M.E."/>
        </authorList>
    </citation>
    <scope>NUCLEOTIDE SEQUENCE</scope>
</reference>
<accession>A0A382BU91</accession>
<proteinExistence type="predicted"/>
<sequence length="25" mass="2853">MSENKNTIHNHTHSDDHAHSQLPSD</sequence>
<dbReference type="AlphaFoldDB" id="A0A382BU91"/>
<feature type="region of interest" description="Disordered" evidence="1">
    <location>
        <begin position="1"/>
        <end position="25"/>
    </location>
</feature>
<organism evidence="2">
    <name type="scientific">marine metagenome</name>
    <dbReference type="NCBI Taxonomy" id="408172"/>
    <lineage>
        <taxon>unclassified sequences</taxon>
        <taxon>metagenomes</taxon>
        <taxon>ecological metagenomes</taxon>
    </lineage>
</organism>
<gene>
    <name evidence="2" type="ORF">METZ01_LOCUS169641</name>
</gene>